<dbReference type="RefSeq" id="XP_020067039.1">
    <property type="nucleotide sequence ID" value="XM_020209276.1"/>
</dbReference>
<dbReference type="PANTHER" id="PTHR42791:SF1">
    <property type="entry name" value="N-ACETYLTRANSFERASE DOMAIN-CONTAINING PROTEIN"/>
    <property type="match status" value="1"/>
</dbReference>
<dbReference type="Proteomes" id="UP000094285">
    <property type="component" value="Unassembled WGS sequence"/>
</dbReference>
<dbReference type="PANTHER" id="PTHR42791">
    <property type="entry name" value="GNAT FAMILY ACETYLTRANSFERASE"/>
    <property type="match status" value="1"/>
</dbReference>
<dbReference type="OrthoDB" id="410198at2759"/>
<dbReference type="SUPFAM" id="SSF55729">
    <property type="entry name" value="Acyl-CoA N-acyltransferases (Nat)"/>
    <property type="match status" value="1"/>
</dbReference>
<evidence type="ECO:0008006" key="3">
    <source>
        <dbReference type="Google" id="ProtNLM"/>
    </source>
</evidence>
<keyword evidence="2" id="KW-1185">Reference proteome</keyword>
<proteinExistence type="predicted"/>
<dbReference type="InterPro" id="IPR016181">
    <property type="entry name" value="Acyl_CoA_acyltransferase"/>
</dbReference>
<gene>
    <name evidence="1" type="ORF">CANTADRAFT_45988</name>
</gene>
<protein>
    <recommendedName>
        <fullName evidence="3">N-acetyltransferase domain-containing protein</fullName>
    </recommendedName>
</protein>
<sequence>MSTQSKAYISNSTSSLVQDAHAKGIKILTHADVKKAAFCLLNSFRTDALAQLLTAHIPDQKYRDECELALYEAYVHQHITKGFCLGMNETEDTFETVAVWSTPTSVEDGLDSFPTLMSAGYGKVWDMFGPEGREKVFYGMLPLLHDSCERIISNDARFSDKDIYTLVYLGSLPSARGKGNVRKHFEFVFKNFIDKSDKNIAYLESSSPDNIPIYERFGFRFYEDIMLGDNSSKNAVEGKDYAIMNVMIRGSKGKDWQESLEKGKL</sequence>
<reference evidence="2" key="1">
    <citation type="submission" date="2016-05" db="EMBL/GenBank/DDBJ databases">
        <title>Comparative genomics of biotechnologically important yeasts.</title>
        <authorList>
            <consortium name="DOE Joint Genome Institute"/>
            <person name="Riley R."/>
            <person name="Haridas S."/>
            <person name="Wolfe K.H."/>
            <person name="Lopes M.R."/>
            <person name="Hittinger C.T."/>
            <person name="Goker M."/>
            <person name="Salamov A."/>
            <person name="Wisecaver J."/>
            <person name="Long T.M."/>
            <person name="Aerts A.L."/>
            <person name="Barry K."/>
            <person name="Choi C."/>
            <person name="Clum A."/>
            <person name="Coughlan A.Y."/>
            <person name="Deshpande S."/>
            <person name="Douglass A.P."/>
            <person name="Hanson S.J."/>
            <person name="Klenk H.-P."/>
            <person name="Labutti K."/>
            <person name="Lapidus A."/>
            <person name="Lindquist E."/>
            <person name="Lipzen A."/>
            <person name="Meier-Kolthoff J.P."/>
            <person name="Ohm R.A."/>
            <person name="Otillar R.P."/>
            <person name="Pangilinan J."/>
            <person name="Peng Y."/>
            <person name="Rokas A."/>
            <person name="Rosa C.A."/>
            <person name="Scheuner C."/>
            <person name="Sibirny A.A."/>
            <person name="Slot J.C."/>
            <person name="Stielow J.B."/>
            <person name="Sun H."/>
            <person name="Kurtzman C.P."/>
            <person name="Blackwell M."/>
            <person name="Grigoriev I.V."/>
            <person name="Jeffries T.W."/>
        </authorList>
    </citation>
    <scope>NUCLEOTIDE SEQUENCE [LARGE SCALE GENOMIC DNA]</scope>
    <source>
        <strain evidence="2">NRRL Y-17324</strain>
    </source>
</reference>
<evidence type="ECO:0000313" key="1">
    <source>
        <dbReference type="EMBL" id="ODV81917.1"/>
    </source>
</evidence>
<accession>A0A1E4SR48</accession>
<evidence type="ECO:0000313" key="2">
    <source>
        <dbReference type="Proteomes" id="UP000094285"/>
    </source>
</evidence>
<dbReference type="Gene3D" id="3.40.630.30">
    <property type="match status" value="1"/>
</dbReference>
<name>A0A1E4SR48_9ASCO</name>
<dbReference type="STRING" id="984487.A0A1E4SR48"/>
<dbReference type="GeneID" id="30983412"/>
<dbReference type="EMBL" id="KV453909">
    <property type="protein sequence ID" value="ODV81917.1"/>
    <property type="molecule type" value="Genomic_DNA"/>
</dbReference>
<dbReference type="InterPro" id="IPR052523">
    <property type="entry name" value="Trichothecene_AcTrans"/>
</dbReference>
<organism evidence="1 2">
    <name type="scientific">Suhomyces tanzawaensis NRRL Y-17324</name>
    <dbReference type="NCBI Taxonomy" id="984487"/>
    <lineage>
        <taxon>Eukaryota</taxon>
        <taxon>Fungi</taxon>
        <taxon>Dikarya</taxon>
        <taxon>Ascomycota</taxon>
        <taxon>Saccharomycotina</taxon>
        <taxon>Pichiomycetes</taxon>
        <taxon>Debaryomycetaceae</taxon>
        <taxon>Suhomyces</taxon>
    </lineage>
</organism>
<dbReference type="AlphaFoldDB" id="A0A1E4SR48"/>